<feature type="signal peptide" evidence="1">
    <location>
        <begin position="1"/>
        <end position="20"/>
    </location>
</feature>
<dbReference type="AlphaFoldDB" id="A0AAD7J6I9"/>
<evidence type="ECO:0000313" key="3">
    <source>
        <dbReference type="Proteomes" id="UP001215598"/>
    </source>
</evidence>
<evidence type="ECO:0000256" key="1">
    <source>
        <dbReference type="SAM" id="SignalP"/>
    </source>
</evidence>
<organism evidence="2 3">
    <name type="scientific">Mycena metata</name>
    <dbReference type="NCBI Taxonomy" id="1033252"/>
    <lineage>
        <taxon>Eukaryota</taxon>
        <taxon>Fungi</taxon>
        <taxon>Dikarya</taxon>
        <taxon>Basidiomycota</taxon>
        <taxon>Agaricomycotina</taxon>
        <taxon>Agaricomycetes</taxon>
        <taxon>Agaricomycetidae</taxon>
        <taxon>Agaricales</taxon>
        <taxon>Marasmiineae</taxon>
        <taxon>Mycenaceae</taxon>
        <taxon>Mycena</taxon>
    </lineage>
</organism>
<proteinExistence type="predicted"/>
<evidence type="ECO:0000313" key="2">
    <source>
        <dbReference type="EMBL" id="KAJ7755564.1"/>
    </source>
</evidence>
<dbReference type="EMBL" id="JARKIB010000049">
    <property type="protein sequence ID" value="KAJ7755564.1"/>
    <property type="molecule type" value="Genomic_DNA"/>
</dbReference>
<feature type="chain" id="PRO_5042073767" description="Secreted protein" evidence="1">
    <location>
        <begin position="21"/>
        <end position="81"/>
    </location>
</feature>
<gene>
    <name evidence="2" type="ORF">B0H16DRAFT_717308</name>
</gene>
<protein>
    <recommendedName>
        <fullName evidence="4">Secreted protein</fullName>
    </recommendedName>
</protein>
<keyword evidence="3" id="KW-1185">Reference proteome</keyword>
<dbReference type="Proteomes" id="UP001215598">
    <property type="component" value="Unassembled WGS sequence"/>
</dbReference>
<sequence length="81" mass="9351">MNASPYILCLLYMWVGAPEAEIYPNPRLIGMFLCHCNHICARQSWRHALALLVHYSATYVYSSPFRHNRPSFVSPHDRSGD</sequence>
<accession>A0AAD7J6I9</accession>
<evidence type="ECO:0008006" key="4">
    <source>
        <dbReference type="Google" id="ProtNLM"/>
    </source>
</evidence>
<name>A0AAD7J6I9_9AGAR</name>
<reference evidence="2" key="1">
    <citation type="submission" date="2023-03" db="EMBL/GenBank/DDBJ databases">
        <title>Massive genome expansion in bonnet fungi (Mycena s.s.) driven by repeated elements and novel gene families across ecological guilds.</title>
        <authorList>
            <consortium name="Lawrence Berkeley National Laboratory"/>
            <person name="Harder C.B."/>
            <person name="Miyauchi S."/>
            <person name="Viragh M."/>
            <person name="Kuo A."/>
            <person name="Thoen E."/>
            <person name="Andreopoulos B."/>
            <person name="Lu D."/>
            <person name="Skrede I."/>
            <person name="Drula E."/>
            <person name="Henrissat B."/>
            <person name="Morin E."/>
            <person name="Kohler A."/>
            <person name="Barry K."/>
            <person name="LaButti K."/>
            <person name="Morin E."/>
            <person name="Salamov A."/>
            <person name="Lipzen A."/>
            <person name="Mereny Z."/>
            <person name="Hegedus B."/>
            <person name="Baldrian P."/>
            <person name="Stursova M."/>
            <person name="Weitz H."/>
            <person name="Taylor A."/>
            <person name="Grigoriev I.V."/>
            <person name="Nagy L.G."/>
            <person name="Martin F."/>
            <person name="Kauserud H."/>
        </authorList>
    </citation>
    <scope>NUCLEOTIDE SEQUENCE</scope>
    <source>
        <strain evidence="2">CBHHK182m</strain>
    </source>
</reference>
<keyword evidence="1" id="KW-0732">Signal</keyword>
<comment type="caution">
    <text evidence="2">The sequence shown here is derived from an EMBL/GenBank/DDBJ whole genome shotgun (WGS) entry which is preliminary data.</text>
</comment>